<dbReference type="Gene3D" id="3.30.2090.10">
    <property type="entry name" value="Multidrug efflux transporter AcrB TolC docking domain, DN and DC subdomains"/>
    <property type="match status" value="2"/>
</dbReference>
<keyword evidence="1" id="KW-0472">Membrane</keyword>
<dbReference type="Gene3D" id="3.30.70.1430">
    <property type="entry name" value="Multidrug efflux transporter AcrB pore domain"/>
    <property type="match status" value="2"/>
</dbReference>
<evidence type="ECO:0000313" key="3">
    <source>
        <dbReference type="Proteomes" id="UP001059120"/>
    </source>
</evidence>
<feature type="transmembrane region" description="Helical" evidence="1">
    <location>
        <begin position="385"/>
        <end position="409"/>
    </location>
</feature>
<dbReference type="PANTHER" id="PTHR32063:SF28">
    <property type="entry name" value="BLR2861 PROTEIN"/>
    <property type="match status" value="1"/>
</dbReference>
<feature type="transmembrane region" description="Helical" evidence="1">
    <location>
        <begin position="359"/>
        <end position="379"/>
    </location>
</feature>
<feature type="transmembrane region" description="Helical" evidence="1">
    <location>
        <begin position="847"/>
        <end position="867"/>
    </location>
</feature>
<dbReference type="PRINTS" id="PR00702">
    <property type="entry name" value="ACRIFLAVINRP"/>
</dbReference>
<feature type="transmembrane region" description="Helical" evidence="1">
    <location>
        <begin position="978"/>
        <end position="1004"/>
    </location>
</feature>
<feature type="transmembrane region" description="Helical" evidence="1">
    <location>
        <begin position="462"/>
        <end position="480"/>
    </location>
</feature>
<dbReference type="InterPro" id="IPR001036">
    <property type="entry name" value="Acrflvin-R"/>
</dbReference>
<reference evidence="2" key="1">
    <citation type="submission" date="2022-01" db="EMBL/GenBank/DDBJ databases">
        <title>Alginate degradation mechanism of Vibrio pelagius WXL662.</title>
        <authorList>
            <person name="He X."/>
        </authorList>
    </citation>
    <scope>NUCLEOTIDE SEQUENCE</scope>
    <source>
        <strain evidence="2">WXL662</strain>
    </source>
</reference>
<feature type="transmembrane region" description="Helical" evidence="1">
    <location>
        <begin position="945"/>
        <end position="966"/>
    </location>
</feature>
<dbReference type="Gene3D" id="1.20.1640.10">
    <property type="entry name" value="Multidrug efflux transporter AcrB transmembrane domain"/>
    <property type="match status" value="2"/>
</dbReference>
<proteinExistence type="predicted"/>
<dbReference type="Proteomes" id="UP001059120">
    <property type="component" value="Chromosome 1"/>
</dbReference>
<organism evidence="2 3">
    <name type="scientific">Vibrio pelagius</name>
    <dbReference type="NCBI Taxonomy" id="28169"/>
    <lineage>
        <taxon>Bacteria</taxon>
        <taxon>Pseudomonadati</taxon>
        <taxon>Pseudomonadota</taxon>
        <taxon>Gammaproteobacteria</taxon>
        <taxon>Vibrionales</taxon>
        <taxon>Vibrionaceae</taxon>
        <taxon>Vibrio</taxon>
    </lineage>
</organism>
<evidence type="ECO:0000256" key="1">
    <source>
        <dbReference type="SAM" id="Phobius"/>
    </source>
</evidence>
<feature type="transmembrane region" description="Helical" evidence="1">
    <location>
        <begin position="333"/>
        <end position="352"/>
    </location>
</feature>
<feature type="transmembrane region" description="Helical" evidence="1">
    <location>
        <begin position="12"/>
        <end position="30"/>
    </location>
</feature>
<dbReference type="NCBIfam" id="NF033617">
    <property type="entry name" value="RND_permease_2"/>
    <property type="match status" value="1"/>
</dbReference>
<dbReference type="Gene3D" id="3.30.70.1320">
    <property type="entry name" value="Multidrug efflux transporter AcrB pore domain like"/>
    <property type="match status" value="1"/>
</dbReference>
<dbReference type="Gene3D" id="3.30.70.1440">
    <property type="entry name" value="Multidrug efflux transporter AcrB pore domain"/>
    <property type="match status" value="1"/>
</dbReference>
<dbReference type="InterPro" id="IPR027463">
    <property type="entry name" value="AcrB_DN_DC_subdom"/>
</dbReference>
<evidence type="ECO:0000313" key="2">
    <source>
        <dbReference type="EMBL" id="UTT83457.1"/>
    </source>
</evidence>
<name>A0ABY5G0N0_VIBPE</name>
<accession>A0ABY5G0N0</accession>
<dbReference type="EMBL" id="CP090614">
    <property type="protein sequence ID" value="UTT83457.1"/>
    <property type="molecule type" value="Genomic_DNA"/>
</dbReference>
<feature type="transmembrane region" description="Helical" evidence="1">
    <location>
        <begin position="430"/>
        <end position="450"/>
    </location>
</feature>
<sequence length="1040" mass="111988">MRFTDVFIKRPVLAVSISFLIALLGLQAIFKMQVREYPEMTNTVVTVTTSYYGASADLIQGFITQPLEQAVAQADNIDYMTSSSVLGSSTITVNMKLNTDPNAALSDILAKTNSVRSQLPKEAEDPTVTMSTGSTTAVLYIGFTSDELASSQITDYLERVINPQLFTVNGVSKVDLYGGMKYALRVWLDPSKMAAVDLTASDVMTVLNANNYQSATGQATGEFVLYNGSADTQVSNTEELENLVVRSGEGEIIRLSDIAKVSLEKSHDVYRASANGQEAVVAAINAAPSANPINIAADVLELLPQLEKNLPSNISMNVMYDSTIAINESIQEVIKTILEAALIVLVVITLFLGSFRAVLIPIVTIPLSLIGVAMVMQAMGFSWNLMTLLAMVLAIGLVVDDAIVVLENVDRHIKLGESPFRAAIIGTREIAVPVIAMTLTLGAVYAPIAMMGGITGSLFKEFALTLAGSVFVSGIVALTLSPMMCSKMLKAHAEPSKFEQKVHRVLDGMTNRYERMLGAVMQHRPVFIGFAIIVFASLPMLFKFIPSELAPSEDKGVIMLMGTAPSNANLDFMQNTMNDVNTILSDQPEVAYAQVFTGVPNANQAFGIASMVPWSERETSQSDVANRVGGLVKDVPGMAVTAFQMPELPGAGSGLPIQFVITTPNSFESLFQITTDILAEVSSNPLFVYSDLDLNYDSATMKINIDKDKAGAYGVTMQDIGITLGTMMSDGYVNRIDLNGRSYEVIPQVERKFRLNPESMNNYYVRAADGKAVPLGSLITIDVVAEPRSLPHFNQLNSATIGAVPAPGAAMGDAIAWFENIAETKLPSGYNHDYMGEARQYVTEGSALYATFGLALAIIFLVLAIQFESVKDPLVIMVSVPLAICGALIALAWGAATMNIYSQVGLITLVGLITKHGILICEVAKEEQLHNKKSRIEAVMEAAKVRLRPILMTTAAMIAGLIPLMYASGAGAAQRFSIGIVIVAGLAIGTIFTLFVLPVIYSYLAEKHKPLPVFVEDKDLEKLARVDEAKAAQRELADNN</sequence>
<dbReference type="PANTHER" id="PTHR32063">
    <property type="match status" value="1"/>
</dbReference>
<dbReference type="SUPFAM" id="SSF82866">
    <property type="entry name" value="Multidrug efflux transporter AcrB transmembrane domain"/>
    <property type="match status" value="2"/>
</dbReference>
<feature type="transmembrane region" description="Helical" evidence="1">
    <location>
        <begin position="525"/>
        <end position="545"/>
    </location>
</feature>
<keyword evidence="3" id="KW-1185">Reference proteome</keyword>
<dbReference type="SUPFAM" id="SSF82693">
    <property type="entry name" value="Multidrug efflux transporter AcrB pore domain, PN1, PN2, PC1 and PC2 subdomains"/>
    <property type="match status" value="3"/>
</dbReference>
<keyword evidence="1" id="KW-1133">Transmembrane helix</keyword>
<protein>
    <submittedName>
        <fullName evidence="2">Multidrug efflux RND transporter permease subunit</fullName>
    </submittedName>
</protein>
<dbReference type="RefSeq" id="WP_255229536.1">
    <property type="nucleotide sequence ID" value="NZ_CP090614.1"/>
</dbReference>
<feature type="transmembrane region" description="Helical" evidence="1">
    <location>
        <begin position="874"/>
        <end position="894"/>
    </location>
</feature>
<keyword evidence="1" id="KW-0812">Transmembrane</keyword>
<dbReference type="Pfam" id="PF00873">
    <property type="entry name" value="ACR_tran"/>
    <property type="match status" value="1"/>
</dbReference>
<dbReference type="SUPFAM" id="SSF82714">
    <property type="entry name" value="Multidrug efflux transporter AcrB TolC docking domain, DN and DC subdomains"/>
    <property type="match status" value="2"/>
</dbReference>
<gene>
    <name evidence="2" type="ORF">LZI70_06750</name>
</gene>